<sequence>MEKNEENLVKKVCSEYALTANELAEKIDIPRGTIGRWMSGKSLPRTAELALNLMLENRELQKKLESFKIFKDALNKL</sequence>
<evidence type="ECO:0000259" key="1">
    <source>
        <dbReference type="PROSITE" id="PS50943"/>
    </source>
</evidence>
<dbReference type="SUPFAM" id="SSF47413">
    <property type="entry name" value="lambda repressor-like DNA-binding domains"/>
    <property type="match status" value="1"/>
</dbReference>
<reference evidence="2" key="1">
    <citation type="submission" date="2016-10" db="EMBL/GenBank/DDBJ databases">
        <authorList>
            <person name="de Groot N.N."/>
        </authorList>
    </citation>
    <scope>NUCLEOTIDE SEQUENCE</scope>
</reference>
<name>A0A1W1CTC8_9ZZZZ</name>
<dbReference type="InterPro" id="IPR010982">
    <property type="entry name" value="Lambda_DNA-bd_dom_sf"/>
</dbReference>
<proteinExistence type="predicted"/>
<evidence type="ECO:0000313" key="2">
    <source>
        <dbReference type="EMBL" id="SFV69076.1"/>
    </source>
</evidence>
<organism evidence="2">
    <name type="scientific">hydrothermal vent metagenome</name>
    <dbReference type="NCBI Taxonomy" id="652676"/>
    <lineage>
        <taxon>unclassified sequences</taxon>
        <taxon>metagenomes</taxon>
        <taxon>ecological metagenomes</taxon>
    </lineage>
</organism>
<feature type="domain" description="HTH cro/C1-type" evidence="1">
    <location>
        <begin position="9"/>
        <end position="49"/>
    </location>
</feature>
<dbReference type="Pfam" id="PF01381">
    <property type="entry name" value="HTH_3"/>
    <property type="match status" value="1"/>
</dbReference>
<dbReference type="CDD" id="cd00093">
    <property type="entry name" value="HTH_XRE"/>
    <property type="match status" value="1"/>
</dbReference>
<dbReference type="EMBL" id="FPHN01000264">
    <property type="protein sequence ID" value="SFV69076.1"/>
    <property type="molecule type" value="Genomic_DNA"/>
</dbReference>
<dbReference type="Gene3D" id="1.10.260.40">
    <property type="entry name" value="lambda repressor-like DNA-binding domains"/>
    <property type="match status" value="1"/>
</dbReference>
<protein>
    <recommendedName>
        <fullName evidence="1">HTH cro/C1-type domain-containing protein</fullName>
    </recommendedName>
</protein>
<dbReference type="AlphaFoldDB" id="A0A1W1CTC8"/>
<accession>A0A1W1CTC8</accession>
<gene>
    <name evidence="2" type="ORF">MNB_SV-14-542</name>
</gene>
<dbReference type="GO" id="GO:0003677">
    <property type="term" value="F:DNA binding"/>
    <property type="evidence" value="ECO:0007669"/>
    <property type="project" value="InterPro"/>
</dbReference>
<dbReference type="InterPro" id="IPR001387">
    <property type="entry name" value="Cro/C1-type_HTH"/>
</dbReference>
<dbReference type="PROSITE" id="PS50943">
    <property type="entry name" value="HTH_CROC1"/>
    <property type="match status" value="1"/>
</dbReference>